<evidence type="ECO:0000256" key="1">
    <source>
        <dbReference type="ARBA" id="ARBA00005531"/>
    </source>
</evidence>
<feature type="active site" description="Acyl-thioester intermediate" evidence="3">
    <location>
        <position position="136"/>
    </location>
</feature>
<dbReference type="PANTHER" id="PTHR11877:SF46">
    <property type="entry name" value="TYPE III POLYKETIDE SYNTHASE A"/>
    <property type="match status" value="1"/>
</dbReference>
<evidence type="ECO:0000259" key="4">
    <source>
        <dbReference type="Pfam" id="PF00195"/>
    </source>
</evidence>
<dbReference type="Proteomes" id="UP000199501">
    <property type="component" value="Unassembled WGS sequence"/>
</dbReference>
<dbReference type="AlphaFoldDB" id="A0A1G6WHL8"/>
<name>A0A1G6WHL8_9PSEU</name>
<dbReference type="EMBL" id="FMZZ01000015">
    <property type="protein sequence ID" value="SDD65311.1"/>
    <property type="molecule type" value="Genomic_DNA"/>
</dbReference>
<dbReference type="Gene3D" id="3.40.47.10">
    <property type="match status" value="2"/>
</dbReference>
<dbReference type="PIRSF" id="PIRSF000451">
    <property type="entry name" value="PKS_III"/>
    <property type="match status" value="1"/>
</dbReference>
<organism evidence="6 7">
    <name type="scientific">Actinokineospora iranica</name>
    <dbReference type="NCBI Taxonomy" id="1271860"/>
    <lineage>
        <taxon>Bacteria</taxon>
        <taxon>Bacillati</taxon>
        <taxon>Actinomycetota</taxon>
        <taxon>Actinomycetes</taxon>
        <taxon>Pseudonocardiales</taxon>
        <taxon>Pseudonocardiaceae</taxon>
        <taxon>Actinokineospora</taxon>
    </lineage>
</organism>
<dbReference type="OrthoDB" id="9786288at2"/>
<evidence type="ECO:0000256" key="2">
    <source>
        <dbReference type="ARBA" id="ARBA00022679"/>
    </source>
</evidence>
<feature type="domain" description="Chalcone/stilbene synthase N-terminal" evidence="4">
    <location>
        <begin position="64"/>
        <end position="194"/>
    </location>
</feature>
<reference evidence="7" key="1">
    <citation type="submission" date="2016-10" db="EMBL/GenBank/DDBJ databases">
        <authorList>
            <person name="Varghese N."/>
            <person name="Submissions S."/>
        </authorList>
    </citation>
    <scope>NUCLEOTIDE SEQUENCE [LARGE SCALE GENOMIC DNA]</scope>
    <source>
        <strain evidence="7">IBRC-M 10403</strain>
    </source>
</reference>
<comment type="similarity">
    <text evidence="1">Belongs to the thiolase-like superfamily. Chalcone/stilbene synthases family.</text>
</comment>
<feature type="domain" description="Chalcone/stilbene synthase C-terminal" evidence="5">
    <location>
        <begin position="216"/>
        <end position="339"/>
    </location>
</feature>
<evidence type="ECO:0000313" key="6">
    <source>
        <dbReference type="EMBL" id="SDD65311.1"/>
    </source>
</evidence>
<gene>
    <name evidence="6" type="ORF">SAMN05216174_1159</name>
</gene>
<dbReference type="STRING" id="1271860.SAMN05216174_1159"/>
<keyword evidence="2" id="KW-0808">Transferase</keyword>
<dbReference type="InterPro" id="IPR016039">
    <property type="entry name" value="Thiolase-like"/>
</dbReference>
<dbReference type="GO" id="GO:0030639">
    <property type="term" value="P:polyketide biosynthetic process"/>
    <property type="evidence" value="ECO:0007669"/>
    <property type="project" value="TreeGrafter"/>
</dbReference>
<dbReference type="CDD" id="cd00831">
    <property type="entry name" value="CHS_like"/>
    <property type="match status" value="1"/>
</dbReference>
<dbReference type="Pfam" id="PF00195">
    <property type="entry name" value="Chal_sti_synt_N"/>
    <property type="match status" value="1"/>
</dbReference>
<dbReference type="Pfam" id="PF02797">
    <property type="entry name" value="Chal_sti_synt_C"/>
    <property type="match status" value="1"/>
</dbReference>
<sequence>MSVVTGIGVALPRSVGQDVLWEQYFRRHFGDSALARRVFAGAGVRSRNSVVDPVAEDVSGWSTGERMARFAEEAPPLAVRALTNALADAGMAADELGLLTVVSCTGYGTPGLDIGLAAALDLPADTQRLVIGHMGCHAALPGLRSVSDFVAASGQPAALVCVELTSLHVQPPSKDPEQMVAHSLFSDAAAAVVVRPSGPGWAVVDVAAHTEADSRELMTWTVTDQGFRMGLSARVPEVFAASVRPAVEKLLARHGAEIGDVAGWAVHPGGPRILDTVQAALDLPAAALEPSRAVLAAHGNCSSATVLLVLRELSARPGELVVALAFGPGLTLYTVLLRGTA</sequence>
<keyword evidence="7" id="KW-1185">Reference proteome</keyword>
<dbReference type="InterPro" id="IPR001099">
    <property type="entry name" value="Chalcone/stilbene_synt_N"/>
</dbReference>
<protein>
    <submittedName>
        <fullName evidence="6">Predicted naringenin-chalcone synthase</fullName>
    </submittedName>
</protein>
<evidence type="ECO:0000313" key="7">
    <source>
        <dbReference type="Proteomes" id="UP000199501"/>
    </source>
</evidence>
<dbReference type="RefSeq" id="WP_091455454.1">
    <property type="nucleotide sequence ID" value="NZ_FMZZ01000015.1"/>
</dbReference>
<evidence type="ECO:0000259" key="5">
    <source>
        <dbReference type="Pfam" id="PF02797"/>
    </source>
</evidence>
<proteinExistence type="inferred from homology"/>
<dbReference type="SUPFAM" id="SSF53901">
    <property type="entry name" value="Thiolase-like"/>
    <property type="match status" value="1"/>
</dbReference>
<dbReference type="InterPro" id="IPR012328">
    <property type="entry name" value="Chalcone/stilbene_synt_C"/>
</dbReference>
<dbReference type="PANTHER" id="PTHR11877">
    <property type="entry name" value="HYDROXYMETHYLGLUTARYL-COA SYNTHASE"/>
    <property type="match status" value="1"/>
</dbReference>
<evidence type="ECO:0000256" key="3">
    <source>
        <dbReference type="PIRSR" id="PIRSR000451-1"/>
    </source>
</evidence>
<accession>A0A1G6WHL8</accession>
<dbReference type="GO" id="GO:0016747">
    <property type="term" value="F:acyltransferase activity, transferring groups other than amino-acyl groups"/>
    <property type="evidence" value="ECO:0007669"/>
    <property type="project" value="InterPro"/>
</dbReference>
<dbReference type="InterPro" id="IPR011141">
    <property type="entry name" value="Polyketide_synthase_type-III"/>
</dbReference>